<feature type="region of interest" description="Disordered" evidence="1">
    <location>
        <begin position="43"/>
        <end position="83"/>
    </location>
</feature>
<dbReference type="AlphaFoldDB" id="A0A1S7B7V6"/>
<evidence type="ECO:0000313" key="3">
    <source>
        <dbReference type="Proteomes" id="UP000266915"/>
    </source>
</evidence>
<dbReference type="STRING" id="150123.BWO91_06625"/>
<comment type="caution">
    <text evidence="2">The sequence shown here is derived from an EMBL/GenBank/DDBJ whole genome shotgun (WGS) entry which is preliminary data.</text>
</comment>
<keyword evidence="3" id="KW-1185">Reference proteome</keyword>
<dbReference type="Proteomes" id="UP000266915">
    <property type="component" value="Unassembled WGS sequence"/>
</dbReference>
<accession>A0A1S7B7V6</accession>
<dbReference type="OrthoDB" id="5078489at2"/>
<organism evidence="2 3">
    <name type="scientific">Plantibacter flavus</name>
    <dbReference type="NCBI Taxonomy" id="150123"/>
    <lineage>
        <taxon>Bacteria</taxon>
        <taxon>Bacillati</taxon>
        <taxon>Actinomycetota</taxon>
        <taxon>Actinomycetes</taxon>
        <taxon>Micrococcales</taxon>
        <taxon>Microbacteriaceae</taxon>
        <taxon>Plantibacter</taxon>
    </lineage>
</organism>
<dbReference type="RefSeq" id="WP_079001938.1">
    <property type="nucleotide sequence ID" value="NZ_CP019402.1"/>
</dbReference>
<evidence type="ECO:0000256" key="1">
    <source>
        <dbReference type="SAM" id="MobiDB-lite"/>
    </source>
</evidence>
<gene>
    <name evidence="2" type="ORF">EDD42_1228</name>
</gene>
<sequence length="83" mass="8814">MSQTLAKLTGGPLDSEIIPLEDGQDGELVLPYGEGQLIYRPVGEATNTGDHDGPTTTDYEYVESTEDISPTNRNGNGDDDSIG</sequence>
<evidence type="ECO:0000313" key="2">
    <source>
        <dbReference type="EMBL" id="ROR81174.1"/>
    </source>
</evidence>
<dbReference type="KEGG" id="pflu:BWO91_06625"/>
<proteinExistence type="predicted"/>
<dbReference type="EMBL" id="RKHL01000001">
    <property type="protein sequence ID" value="ROR81174.1"/>
    <property type="molecule type" value="Genomic_DNA"/>
</dbReference>
<reference evidence="2 3" key="1">
    <citation type="submission" date="2018-11" db="EMBL/GenBank/DDBJ databases">
        <title>Sequencing the genomes of 1000 actinobacteria strains.</title>
        <authorList>
            <person name="Klenk H.-P."/>
        </authorList>
    </citation>
    <scope>NUCLEOTIDE SEQUENCE [LARGE SCALE GENOMIC DNA]</scope>
    <source>
        <strain evidence="2 3">DSM 14012</strain>
    </source>
</reference>
<name>A0A1S7B7V6_9MICO</name>
<protein>
    <submittedName>
        <fullName evidence="2">Uncharacterized protein</fullName>
    </submittedName>
</protein>